<dbReference type="AlphaFoldDB" id="A0A0G3HLT2"/>
<dbReference type="KEGG" id="cut:CUTER_10615"/>
<name>A0A0G3HLT2_9CORY</name>
<keyword evidence="2" id="KW-1185">Reference proteome</keyword>
<gene>
    <name evidence="1" type="ORF">CUTER_10615</name>
</gene>
<sequence>MTEEYNEVPGKTPDYTTEAAAKIAELFPEVVADGKINLDTLKTILDIDVEDGRERFGLTWPGKREAIRAAQTPTTATLMPDKENSVNWDTTQNVFIEGDNLEVLKTLQKHYYGKIKMIYIDPPYNTGKDFVYSDDYKDSIGSYLEFSGQATGGG</sequence>
<dbReference type="Gene3D" id="3.40.50.150">
    <property type="entry name" value="Vaccinia Virus protein VP39"/>
    <property type="match status" value="1"/>
</dbReference>
<dbReference type="PROSITE" id="PS00092">
    <property type="entry name" value="N6_MTASE"/>
    <property type="match status" value="1"/>
</dbReference>
<proteinExistence type="predicted"/>
<dbReference type="GO" id="GO:0032259">
    <property type="term" value="P:methylation"/>
    <property type="evidence" value="ECO:0007669"/>
    <property type="project" value="InterPro"/>
</dbReference>
<accession>A0A0G3HLT2</accession>
<reference evidence="2" key="2">
    <citation type="submission" date="2015-05" db="EMBL/GenBank/DDBJ databases">
        <title>Complete genome sequence of Corynebacterium uterequi DSM 45634, isolated from the uterus of a maiden mare.</title>
        <authorList>
            <person name="Ruckert C."/>
            <person name="Albersmeier A."/>
            <person name="Winkler A."/>
            <person name="Tauch A."/>
        </authorList>
    </citation>
    <scope>NUCLEOTIDE SEQUENCE [LARGE SCALE GENOMIC DNA]</scope>
    <source>
        <strain evidence="2">DSM 45634</strain>
    </source>
</reference>
<dbReference type="Proteomes" id="UP000035548">
    <property type="component" value="Chromosome"/>
</dbReference>
<evidence type="ECO:0000313" key="2">
    <source>
        <dbReference type="Proteomes" id="UP000035548"/>
    </source>
</evidence>
<evidence type="ECO:0000313" key="1">
    <source>
        <dbReference type="EMBL" id="AKK12087.1"/>
    </source>
</evidence>
<dbReference type="GO" id="GO:0003676">
    <property type="term" value="F:nucleic acid binding"/>
    <property type="evidence" value="ECO:0007669"/>
    <property type="project" value="InterPro"/>
</dbReference>
<reference evidence="1 2" key="1">
    <citation type="journal article" date="2015" name="Genome Announc.">
        <title>Virulence Factor Genes Detected in the Complete Genome Sequence of Corynebacterium uterequi DSM 45634, Isolated from the Uterus of a Maiden Mare.</title>
        <authorList>
            <person name="Ruckert C."/>
            <person name="Kriete M."/>
            <person name="Jaenicke S."/>
            <person name="Winkler A."/>
            <person name="Tauch A."/>
        </authorList>
    </citation>
    <scope>NUCLEOTIDE SEQUENCE [LARGE SCALE GENOMIC DNA]</scope>
    <source>
        <strain evidence="1 2">DSM 45634</strain>
    </source>
</reference>
<dbReference type="InterPro" id="IPR029063">
    <property type="entry name" value="SAM-dependent_MTases_sf"/>
</dbReference>
<organism evidence="1 2">
    <name type="scientific">Corynebacterium uterequi</name>
    <dbReference type="NCBI Taxonomy" id="1072256"/>
    <lineage>
        <taxon>Bacteria</taxon>
        <taxon>Bacillati</taxon>
        <taxon>Actinomycetota</taxon>
        <taxon>Actinomycetes</taxon>
        <taxon>Mycobacteriales</taxon>
        <taxon>Corynebacteriaceae</taxon>
        <taxon>Corynebacterium</taxon>
    </lineage>
</organism>
<dbReference type="REBASE" id="113829">
    <property type="entry name" value="M.Cut45634ORF10615P"/>
</dbReference>
<dbReference type="EMBL" id="CP011546">
    <property type="protein sequence ID" value="AKK12087.1"/>
    <property type="molecule type" value="Genomic_DNA"/>
</dbReference>
<dbReference type="STRING" id="1072256.CUTER_10615"/>
<dbReference type="InterPro" id="IPR002052">
    <property type="entry name" value="DNA_methylase_N6_adenine_CS"/>
</dbReference>
<dbReference type="RefSeq" id="WP_236684719.1">
    <property type="nucleotide sequence ID" value="NZ_CP011546.1"/>
</dbReference>
<protein>
    <recommendedName>
        <fullName evidence="3">Site-specific DNA-methyltransferase</fullName>
    </recommendedName>
</protein>
<dbReference type="GO" id="GO:0008168">
    <property type="term" value="F:methyltransferase activity"/>
    <property type="evidence" value="ECO:0007669"/>
    <property type="project" value="InterPro"/>
</dbReference>
<dbReference type="SUPFAM" id="SSF53335">
    <property type="entry name" value="S-adenosyl-L-methionine-dependent methyltransferases"/>
    <property type="match status" value="1"/>
</dbReference>
<dbReference type="PATRIC" id="fig|1072256.5.peg.2088"/>
<evidence type="ECO:0008006" key="3">
    <source>
        <dbReference type="Google" id="ProtNLM"/>
    </source>
</evidence>